<dbReference type="Gene3D" id="2.30.110.10">
    <property type="entry name" value="Electron Transport, Fmn-binding Protein, Chain A"/>
    <property type="match status" value="1"/>
</dbReference>
<comment type="caution">
    <text evidence="1">The sequence shown here is derived from an EMBL/GenBank/DDBJ whole genome shotgun (WGS) entry which is preliminary data.</text>
</comment>
<gene>
    <name evidence="1" type="ORF">FYC51_04165</name>
</gene>
<sequence>MAAPRRPRKPPRWLLRASDPIALALAGRRWFPLWAVVHHRGRRSGTEYDTPIAIVPTVASEVVLIGLPWGATTEWARNVQAAGRAVLSWHGRIEVVDEPRIVGPEVASAMSKPPFRPMVRRFPAALVLTRR</sequence>
<proteinExistence type="predicted"/>
<dbReference type="RefSeq" id="WP_148732397.1">
    <property type="nucleotide sequence ID" value="NZ_VSSB01000001.1"/>
</dbReference>
<organism evidence="1 2">
    <name type="scientific">Agromyces mariniharenae</name>
    <dbReference type="NCBI Taxonomy" id="2604423"/>
    <lineage>
        <taxon>Bacteria</taxon>
        <taxon>Bacillati</taxon>
        <taxon>Actinomycetota</taxon>
        <taxon>Actinomycetes</taxon>
        <taxon>Micrococcales</taxon>
        <taxon>Microbacteriaceae</taxon>
        <taxon>Agromyces</taxon>
    </lineage>
</organism>
<dbReference type="EMBL" id="VSSB01000001">
    <property type="protein sequence ID" value="TYL52934.1"/>
    <property type="molecule type" value="Genomic_DNA"/>
</dbReference>
<dbReference type="Proteomes" id="UP000325243">
    <property type="component" value="Unassembled WGS sequence"/>
</dbReference>
<accession>A0A5S4V171</accession>
<protein>
    <submittedName>
        <fullName evidence="1">Nitroreductase family deazaflavin-dependent oxidoreductase</fullName>
    </submittedName>
</protein>
<evidence type="ECO:0000313" key="1">
    <source>
        <dbReference type="EMBL" id="TYL52934.1"/>
    </source>
</evidence>
<dbReference type="InterPro" id="IPR012349">
    <property type="entry name" value="Split_barrel_FMN-bd"/>
</dbReference>
<dbReference type="AlphaFoldDB" id="A0A5S4V171"/>
<name>A0A5S4V171_9MICO</name>
<evidence type="ECO:0000313" key="2">
    <source>
        <dbReference type="Proteomes" id="UP000325243"/>
    </source>
</evidence>
<keyword evidence="2" id="KW-1185">Reference proteome</keyword>
<reference evidence="1 2" key="1">
    <citation type="submission" date="2019-08" db="EMBL/GenBank/DDBJ databases">
        <authorList>
            <person name="Hu J."/>
        </authorList>
    </citation>
    <scope>NUCLEOTIDE SEQUENCE [LARGE SCALE GENOMIC DNA]</scope>
    <source>
        <strain evidence="1 2">NEAU-184</strain>
    </source>
</reference>